<dbReference type="InterPro" id="IPR051198">
    <property type="entry name" value="BchE-like"/>
</dbReference>
<dbReference type="PANTHER" id="PTHR43409:SF16">
    <property type="entry name" value="SLR0320 PROTEIN"/>
    <property type="match status" value="1"/>
</dbReference>
<protein>
    <submittedName>
        <fullName evidence="7">Radical SAM superfamily enzyme YgiQ, UPF0313 family</fullName>
    </submittedName>
</protein>
<proteinExistence type="predicted"/>
<keyword evidence="3" id="KW-0479">Metal-binding</keyword>
<dbReference type="Pfam" id="PF04055">
    <property type="entry name" value="Radical_SAM"/>
    <property type="match status" value="1"/>
</dbReference>
<dbReference type="Gene3D" id="3.40.50.280">
    <property type="entry name" value="Cobalamin-binding domain"/>
    <property type="match status" value="1"/>
</dbReference>
<dbReference type="PANTHER" id="PTHR43409">
    <property type="entry name" value="ANAEROBIC MAGNESIUM-PROTOPORPHYRIN IX MONOMETHYL ESTER CYCLASE-RELATED"/>
    <property type="match status" value="1"/>
</dbReference>
<dbReference type="EMBL" id="CACVAR010000231">
    <property type="protein sequence ID" value="CAA6813802.1"/>
    <property type="molecule type" value="Genomic_DNA"/>
</dbReference>
<dbReference type="InterPro" id="IPR007197">
    <property type="entry name" value="rSAM"/>
</dbReference>
<dbReference type="AlphaFoldDB" id="A0A6S6T3F2"/>
<evidence type="ECO:0000256" key="3">
    <source>
        <dbReference type="ARBA" id="ARBA00022723"/>
    </source>
</evidence>
<feature type="domain" description="Radical SAM core" evidence="6">
    <location>
        <begin position="172"/>
        <end position="396"/>
    </location>
</feature>
<reference evidence="7" key="1">
    <citation type="submission" date="2020-01" db="EMBL/GenBank/DDBJ databases">
        <authorList>
            <person name="Meier V. D."/>
            <person name="Meier V D."/>
        </authorList>
    </citation>
    <scope>NUCLEOTIDE SEQUENCE</scope>
    <source>
        <strain evidence="7">HLG_WM_MAG_03</strain>
    </source>
</reference>
<dbReference type="GO" id="GO:0051536">
    <property type="term" value="F:iron-sulfur cluster binding"/>
    <property type="evidence" value="ECO:0007669"/>
    <property type="project" value="UniProtKB-KW"/>
</dbReference>
<gene>
    <name evidence="7" type="ORF">HELGO_WM43060</name>
</gene>
<comment type="cofactor">
    <cofactor evidence="1">
        <name>[4Fe-4S] cluster</name>
        <dbReference type="ChEBI" id="CHEBI:49883"/>
    </cofactor>
</comment>
<dbReference type="GO" id="GO:0046872">
    <property type="term" value="F:metal ion binding"/>
    <property type="evidence" value="ECO:0007669"/>
    <property type="project" value="UniProtKB-KW"/>
</dbReference>
<dbReference type="InterPro" id="IPR023404">
    <property type="entry name" value="rSAM_horseshoe"/>
</dbReference>
<organism evidence="7">
    <name type="scientific">uncultured Sulfurovum sp</name>
    <dbReference type="NCBI Taxonomy" id="269237"/>
    <lineage>
        <taxon>Bacteria</taxon>
        <taxon>Pseudomonadati</taxon>
        <taxon>Campylobacterota</taxon>
        <taxon>Epsilonproteobacteria</taxon>
        <taxon>Campylobacterales</taxon>
        <taxon>Sulfurovaceae</taxon>
        <taxon>Sulfurovum</taxon>
        <taxon>environmental samples</taxon>
    </lineage>
</organism>
<dbReference type="SFLD" id="SFLDS00029">
    <property type="entry name" value="Radical_SAM"/>
    <property type="match status" value="1"/>
</dbReference>
<evidence type="ECO:0000313" key="7">
    <source>
        <dbReference type="EMBL" id="CAA6813802.1"/>
    </source>
</evidence>
<accession>A0A6S6T3F2</accession>
<dbReference type="InterPro" id="IPR006638">
    <property type="entry name" value="Elp3/MiaA/NifB-like_rSAM"/>
</dbReference>
<dbReference type="GO" id="GO:0005829">
    <property type="term" value="C:cytosol"/>
    <property type="evidence" value="ECO:0007669"/>
    <property type="project" value="TreeGrafter"/>
</dbReference>
<dbReference type="PROSITE" id="PS51918">
    <property type="entry name" value="RADICAL_SAM"/>
    <property type="match status" value="1"/>
</dbReference>
<keyword evidence="2" id="KW-0949">S-adenosyl-L-methionine</keyword>
<dbReference type="SUPFAM" id="SSF102114">
    <property type="entry name" value="Radical SAM enzymes"/>
    <property type="match status" value="1"/>
</dbReference>
<keyword evidence="4" id="KW-0408">Iron</keyword>
<name>A0A6S6T3F2_9BACT</name>
<evidence type="ECO:0000256" key="2">
    <source>
        <dbReference type="ARBA" id="ARBA00022691"/>
    </source>
</evidence>
<dbReference type="CDD" id="cd01335">
    <property type="entry name" value="Radical_SAM"/>
    <property type="match status" value="1"/>
</dbReference>
<dbReference type="GO" id="GO:0003824">
    <property type="term" value="F:catalytic activity"/>
    <property type="evidence" value="ECO:0007669"/>
    <property type="project" value="InterPro"/>
</dbReference>
<keyword evidence="5" id="KW-0411">Iron-sulfur</keyword>
<dbReference type="InterPro" id="IPR058240">
    <property type="entry name" value="rSAM_sf"/>
</dbReference>
<feature type="non-terminal residue" evidence="7">
    <location>
        <position position="411"/>
    </location>
</feature>
<evidence type="ECO:0000256" key="5">
    <source>
        <dbReference type="ARBA" id="ARBA00023014"/>
    </source>
</evidence>
<evidence type="ECO:0000259" key="6">
    <source>
        <dbReference type="PROSITE" id="PS51918"/>
    </source>
</evidence>
<evidence type="ECO:0000256" key="4">
    <source>
        <dbReference type="ARBA" id="ARBA00023004"/>
    </source>
</evidence>
<dbReference type="Gene3D" id="3.80.30.20">
    <property type="entry name" value="tm_1862 like domain"/>
    <property type="match status" value="1"/>
</dbReference>
<sequence length="411" mass="47850">MKNILIISFDLIREGESKKPLAIASLLSFLKNDNRYGDDFKAEHISINMLKVQNKGKVEEFHSLLSHLDFSKIDFIALSAYIWNEYLTNNFINYLRKTFGFRGKVILGGYQISYSKNPQIEYPDCQFFINGYGEKALLDIASQKNTENIFTQSKLDFSTLPSPYLNNEIPISIDQKMVRLETKRGCPYRCSFCAHRDLTFNKVHKHSLDKVFKEIAFFKKMKVKKINIIDPIFNAGKEYLDIMEEMARINFKPLISLQARFETIKGQKGQKFLDLCEKLNIHLEFGLQTSSPSESEIINRKNDPIEIKRVMSELKNRGINYEISLIYGLPKQTIDSFKQSIDFAYENGCLNLTAYPMMLLKGTELFYQKELFGFREQEIGEFNIPVVVESNTFSEKEWYLMQDIAQKLDKN</sequence>
<dbReference type="SMART" id="SM00729">
    <property type="entry name" value="Elp3"/>
    <property type="match status" value="1"/>
</dbReference>
<evidence type="ECO:0000256" key="1">
    <source>
        <dbReference type="ARBA" id="ARBA00001966"/>
    </source>
</evidence>
<dbReference type="SFLD" id="SFLDG01082">
    <property type="entry name" value="B12-binding_domain_containing"/>
    <property type="match status" value="1"/>
</dbReference>